<dbReference type="GO" id="GO:0005829">
    <property type="term" value="C:cytosol"/>
    <property type="evidence" value="ECO:0007669"/>
    <property type="project" value="TreeGrafter"/>
</dbReference>
<dbReference type="PANTHER" id="PTHR12925:SF0">
    <property type="entry name" value="PROTEIN HIKESHI"/>
    <property type="match status" value="1"/>
</dbReference>
<feature type="domain" description="Hikeshi-like N-terminal" evidence="2">
    <location>
        <begin position="54"/>
        <end position="177"/>
    </location>
</feature>
<evidence type="ECO:0000256" key="1">
    <source>
        <dbReference type="ARBA" id="ARBA00006623"/>
    </source>
</evidence>
<protein>
    <recommendedName>
        <fullName evidence="6">Hikeshi-like domain-containing protein</fullName>
    </recommendedName>
</protein>
<dbReference type="Proteomes" id="UP001295423">
    <property type="component" value="Unassembled WGS sequence"/>
</dbReference>
<evidence type="ECO:0000259" key="3">
    <source>
        <dbReference type="Pfam" id="PF21057"/>
    </source>
</evidence>
<dbReference type="AlphaFoldDB" id="A0AAD2FFQ0"/>
<name>A0AAD2FFQ0_9STRA</name>
<dbReference type="GO" id="GO:0005634">
    <property type="term" value="C:nucleus"/>
    <property type="evidence" value="ECO:0007669"/>
    <property type="project" value="TreeGrafter"/>
</dbReference>
<feature type="domain" description="Hikeshi-like C-terminal" evidence="3">
    <location>
        <begin position="192"/>
        <end position="242"/>
    </location>
</feature>
<dbReference type="EMBL" id="CAKOGP040000002">
    <property type="protein sequence ID" value="CAJ1920440.1"/>
    <property type="molecule type" value="Genomic_DNA"/>
</dbReference>
<gene>
    <name evidence="4" type="ORF">CYCCA115_LOCUS887</name>
</gene>
<comment type="similarity">
    <text evidence="1">Belongs to the OPI10 family.</text>
</comment>
<dbReference type="Pfam" id="PF05603">
    <property type="entry name" value="Hikeshi-like_N"/>
    <property type="match status" value="1"/>
</dbReference>
<comment type="caution">
    <text evidence="4">The sequence shown here is derived from an EMBL/GenBank/DDBJ whole genome shotgun (WGS) entry which is preliminary data.</text>
</comment>
<dbReference type="InterPro" id="IPR031318">
    <property type="entry name" value="OPI10"/>
</dbReference>
<proteinExistence type="inferred from homology"/>
<accession>A0AAD2FFQ0</accession>
<evidence type="ECO:0000313" key="4">
    <source>
        <dbReference type="EMBL" id="CAJ1920440.1"/>
    </source>
</evidence>
<dbReference type="InterPro" id="IPR008493">
    <property type="entry name" value="Hikeshi-like_N"/>
</dbReference>
<evidence type="ECO:0000259" key="2">
    <source>
        <dbReference type="Pfam" id="PF05603"/>
    </source>
</evidence>
<keyword evidence="5" id="KW-1185">Reference proteome</keyword>
<dbReference type="InterPro" id="IPR048364">
    <property type="entry name" value="Hikeshi-like_C"/>
</dbReference>
<dbReference type="GO" id="GO:0006606">
    <property type="term" value="P:protein import into nucleus"/>
    <property type="evidence" value="ECO:0007669"/>
    <property type="project" value="TreeGrafter"/>
</dbReference>
<sequence>MEVETSSASAFAFPVPSSTIAPMVDDTSTTPGFFSNQAAVSQQNAGNPPSFGLIVPGGPVLTEFAPMDATGTKFAMTLSSPGQLPSPLTLVNELVCFLTNPQSLPPNHGVLLYWQLSFAQEQSGFELLGSLTPDRPSEILRTGWSEHSQFMVVGPNEPAQVTIGLSIEPMDSVRNLAMTTTDTHNRSKRPLVAQKIAQDLLNFMNSFDSGASGPSQMVVPKNIFERWWQRFENKSRRDPNFFMKIAD</sequence>
<evidence type="ECO:0000313" key="5">
    <source>
        <dbReference type="Proteomes" id="UP001295423"/>
    </source>
</evidence>
<reference evidence="4" key="1">
    <citation type="submission" date="2023-08" db="EMBL/GenBank/DDBJ databases">
        <authorList>
            <person name="Audoor S."/>
            <person name="Bilcke G."/>
        </authorList>
    </citation>
    <scope>NUCLEOTIDE SEQUENCE</scope>
</reference>
<dbReference type="GO" id="GO:0061608">
    <property type="term" value="F:nuclear import signal receptor activity"/>
    <property type="evidence" value="ECO:0007669"/>
    <property type="project" value="TreeGrafter"/>
</dbReference>
<evidence type="ECO:0008006" key="6">
    <source>
        <dbReference type="Google" id="ProtNLM"/>
    </source>
</evidence>
<dbReference type="Pfam" id="PF21057">
    <property type="entry name" value="Hikeshi-like_C"/>
    <property type="match status" value="1"/>
</dbReference>
<organism evidence="4 5">
    <name type="scientific">Cylindrotheca closterium</name>
    <dbReference type="NCBI Taxonomy" id="2856"/>
    <lineage>
        <taxon>Eukaryota</taxon>
        <taxon>Sar</taxon>
        <taxon>Stramenopiles</taxon>
        <taxon>Ochrophyta</taxon>
        <taxon>Bacillariophyta</taxon>
        <taxon>Bacillariophyceae</taxon>
        <taxon>Bacillariophycidae</taxon>
        <taxon>Bacillariales</taxon>
        <taxon>Bacillariaceae</taxon>
        <taxon>Cylindrotheca</taxon>
    </lineage>
</organism>
<dbReference type="PANTHER" id="PTHR12925">
    <property type="entry name" value="HIKESHI FAMILY MEMBER"/>
    <property type="match status" value="1"/>
</dbReference>